<dbReference type="Proteomes" id="UP001172911">
    <property type="component" value="Unassembled WGS sequence"/>
</dbReference>
<keyword evidence="2 5" id="KW-0689">Ribosomal protein</keyword>
<evidence type="ECO:0000256" key="2">
    <source>
        <dbReference type="ARBA" id="ARBA00022980"/>
    </source>
</evidence>
<dbReference type="NCBIfam" id="TIGR00062">
    <property type="entry name" value="L27"/>
    <property type="match status" value="1"/>
</dbReference>
<dbReference type="GO" id="GO:0022625">
    <property type="term" value="C:cytosolic large ribosomal subunit"/>
    <property type="evidence" value="ECO:0007669"/>
    <property type="project" value="TreeGrafter"/>
</dbReference>
<feature type="region of interest" description="Disordered" evidence="6">
    <location>
        <begin position="1"/>
        <end position="24"/>
    </location>
</feature>
<name>A0AAW7Z9A2_9FIRM</name>
<dbReference type="InterPro" id="IPR001684">
    <property type="entry name" value="Ribosomal_bL27"/>
</dbReference>
<evidence type="ECO:0000256" key="1">
    <source>
        <dbReference type="ARBA" id="ARBA00010797"/>
    </source>
</evidence>
<dbReference type="FunFam" id="2.40.50.100:FF:000004">
    <property type="entry name" value="50S ribosomal protein L27"/>
    <property type="match status" value="1"/>
</dbReference>
<protein>
    <recommendedName>
        <fullName evidence="4 5">Large ribosomal subunit protein bL27</fullName>
    </recommendedName>
</protein>
<dbReference type="Gene3D" id="2.40.50.100">
    <property type="match status" value="1"/>
</dbReference>
<dbReference type="AlphaFoldDB" id="A0AAW7Z9A2"/>
<dbReference type="HAMAP" id="MF_00539">
    <property type="entry name" value="Ribosomal_bL27"/>
    <property type="match status" value="1"/>
</dbReference>
<reference evidence="7" key="1">
    <citation type="journal article" date="2023" name="J. Hazard. Mater.">
        <title>Anaerobic biodegradation of pyrene and benzo[a]pyrene by a new sulfate-reducing Desulforamulus aquiferis strain DSA.</title>
        <authorList>
            <person name="Zhang Z."/>
            <person name="Sun J."/>
            <person name="Gong X."/>
            <person name="Wang C."/>
            <person name="Wang H."/>
        </authorList>
    </citation>
    <scope>NUCLEOTIDE SEQUENCE</scope>
    <source>
        <strain evidence="7">DSA</strain>
    </source>
</reference>
<evidence type="ECO:0000256" key="6">
    <source>
        <dbReference type="SAM" id="MobiDB-lite"/>
    </source>
</evidence>
<dbReference type="InterPro" id="IPR018261">
    <property type="entry name" value="Ribosomal_bL27_CS"/>
</dbReference>
<dbReference type="Pfam" id="PF01016">
    <property type="entry name" value="Ribosomal_L27"/>
    <property type="match status" value="1"/>
</dbReference>
<sequence length="89" mass="9512">MAHKKGVGSSRNGRDSESKRLGVKEGDGKFVSAGSILVRQRGTKIYPGLNVGRGGDDTLFAKADGVVKFERKGRDKKQVSIVVPEVAVQ</sequence>
<dbReference type="SUPFAM" id="SSF110324">
    <property type="entry name" value="Ribosomal L27 protein-like"/>
    <property type="match status" value="1"/>
</dbReference>
<proteinExistence type="inferred from homology"/>
<dbReference type="EMBL" id="JARPTC010000004">
    <property type="protein sequence ID" value="MDO7786244.1"/>
    <property type="molecule type" value="Genomic_DNA"/>
</dbReference>
<comment type="similarity">
    <text evidence="1 5">Belongs to the bacterial ribosomal protein bL27 family.</text>
</comment>
<dbReference type="GO" id="GO:0006412">
    <property type="term" value="P:translation"/>
    <property type="evidence" value="ECO:0007669"/>
    <property type="project" value="UniProtKB-UniRule"/>
</dbReference>
<evidence type="ECO:0000256" key="3">
    <source>
        <dbReference type="ARBA" id="ARBA00023274"/>
    </source>
</evidence>
<dbReference type="GO" id="GO:0003735">
    <property type="term" value="F:structural constituent of ribosome"/>
    <property type="evidence" value="ECO:0007669"/>
    <property type="project" value="InterPro"/>
</dbReference>
<keyword evidence="3 5" id="KW-0687">Ribonucleoprotein</keyword>
<dbReference type="RefSeq" id="WP_304541155.1">
    <property type="nucleotide sequence ID" value="NZ_JARPTC010000004.1"/>
</dbReference>
<keyword evidence="8" id="KW-1185">Reference proteome</keyword>
<comment type="caution">
    <text evidence="7">The sequence shown here is derived from an EMBL/GenBank/DDBJ whole genome shotgun (WGS) entry which is preliminary data.</text>
</comment>
<dbReference type="PRINTS" id="PR00063">
    <property type="entry name" value="RIBOSOMALL27"/>
</dbReference>
<dbReference type="PANTHER" id="PTHR15893">
    <property type="entry name" value="RIBOSOMAL PROTEIN L27"/>
    <property type="match status" value="1"/>
</dbReference>
<dbReference type="PROSITE" id="PS00831">
    <property type="entry name" value="RIBOSOMAL_L27"/>
    <property type="match status" value="1"/>
</dbReference>
<reference evidence="7" key="2">
    <citation type="submission" date="2023-03" db="EMBL/GenBank/DDBJ databases">
        <authorList>
            <person name="Zhang Z."/>
        </authorList>
    </citation>
    <scope>NUCLEOTIDE SEQUENCE</scope>
    <source>
        <strain evidence="7">DSA</strain>
    </source>
</reference>
<evidence type="ECO:0000313" key="8">
    <source>
        <dbReference type="Proteomes" id="UP001172911"/>
    </source>
</evidence>
<evidence type="ECO:0000256" key="4">
    <source>
        <dbReference type="ARBA" id="ARBA00035175"/>
    </source>
</evidence>
<dbReference type="PANTHER" id="PTHR15893:SF0">
    <property type="entry name" value="LARGE RIBOSOMAL SUBUNIT PROTEIN BL27M"/>
    <property type="match status" value="1"/>
</dbReference>
<evidence type="ECO:0000313" key="7">
    <source>
        <dbReference type="EMBL" id="MDO7786244.1"/>
    </source>
</evidence>
<accession>A0AAW7Z9A2</accession>
<gene>
    <name evidence="5 7" type="primary">rpmA</name>
    <name evidence="7" type="ORF">P6N53_03280</name>
</gene>
<organism evidence="7 8">
    <name type="scientific">Desulforamulus aquiferis</name>
    <dbReference type="NCBI Taxonomy" id="1397668"/>
    <lineage>
        <taxon>Bacteria</taxon>
        <taxon>Bacillati</taxon>
        <taxon>Bacillota</taxon>
        <taxon>Clostridia</taxon>
        <taxon>Eubacteriales</taxon>
        <taxon>Peptococcaceae</taxon>
        <taxon>Desulforamulus</taxon>
    </lineage>
</organism>
<feature type="compositionally biased region" description="Basic and acidic residues" evidence="6">
    <location>
        <begin position="12"/>
        <end position="24"/>
    </location>
</feature>
<evidence type="ECO:0000256" key="5">
    <source>
        <dbReference type="HAMAP-Rule" id="MF_00539"/>
    </source>
</evidence>